<dbReference type="SUPFAM" id="SSF52499">
    <property type="entry name" value="Isochorismatase-like hydrolases"/>
    <property type="match status" value="1"/>
</dbReference>
<evidence type="ECO:0000259" key="1">
    <source>
        <dbReference type="Pfam" id="PF00857"/>
    </source>
</evidence>
<reference evidence="2" key="1">
    <citation type="journal article" date="2020" name="mSystems">
        <title>Genome- and Community-Level Interaction Insights into Carbon Utilization and Element Cycling Functions of Hydrothermarchaeota in Hydrothermal Sediment.</title>
        <authorList>
            <person name="Zhou Z."/>
            <person name="Liu Y."/>
            <person name="Xu W."/>
            <person name="Pan J."/>
            <person name="Luo Z.H."/>
            <person name="Li M."/>
        </authorList>
    </citation>
    <scope>NUCLEOTIDE SEQUENCE [LARGE SCALE GENOMIC DNA]</scope>
    <source>
        <strain evidence="2">SpSt-106</strain>
    </source>
</reference>
<evidence type="ECO:0000313" key="2">
    <source>
        <dbReference type="EMBL" id="HHQ15573.1"/>
    </source>
</evidence>
<feature type="domain" description="Isochorismatase-like" evidence="1">
    <location>
        <begin position="12"/>
        <end position="164"/>
    </location>
</feature>
<dbReference type="InterPro" id="IPR050993">
    <property type="entry name" value="Isochorismatase_domain"/>
</dbReference>
<comment type="caution">
    <text evidence="2">The sequence shown here is derived from an EMBL/GenBank/DDBJ whole genome shotgun (WGS) entry which is preliminary data.</text>
</comment>
<accession>A0A7V6CD77</accession>
<dbReference type="InterPro" id="IPR000868">
    <property type="entry name" value="Isochorismatase-like_dom"/>
</dbReference>
<dbReference type="AlphaFoldDB" id="A0A7V6CD77"/>
<dbReference type="Gene3D" id="3.40.50.850">
    <property type="entry name" value="Isochorismatase-like"/>
    <property type="match status" value="1"/>
</dbReference>
<dbReference type="Pfam" id="PF00857">
    <property type="entry name" value="Isochorismatase"/>
    <property type="match status" value="1"/>
</dbReference>
<gene>
    <name evidence="2" type="ORF">ENM15_01980</name>
</gene>
<name>A0A7V6CD77_9BACT</name>
<dbReference type="CDD" id="cd01012">
    <property type="entry name" value="YcaC_related"/>
    <property type="match status" value="1"/>
</dbReference>
<dbReference type="InterPro" id="IPR036380">
    <property type="entry name" value="Isochorismatase-like_sf"/>
</dbReference>
<organism evidence="2">
    <name type="scientific">Thermodesulfobacterium geofontis</name>
    <dbReference type="NCBI Taxonomy" id="1295609"/>
    <lineage>
        <taxon>Bacteria</taxon>
        <taxon>Pseudomonadati</taxon>
        <taxon>Thermodesulfobacteriota</taxon>
        <taxon>Thermodesulfobacteria</taxon>
        <taxon>Thermodesulfobacteriales</taxon>
        <taxon>Thermodesulfobacteriaceae</taxon>
        <taxon>Thermodesulfobacterium</taxon>
    </lineage>
</organism>
<protein>
    <submittedName>
        <fullName evidence="2">Hydrolase</fullName>
    </submittedName>
</protein>
<dbReference type="PANTHER" id="PTHR14119:SF3">
    <property type="entry name" value="ISOCHORISMATASE DOMAIN-CONTAINING PROTEIN 2"/>
    <property type="match status" value="1"/>
</dbReference>
<dbReference type="EMBL" id="DRWR01000033">
    <property type="protein sequence ID" value="HHQ15573.1"/>
    <property type="molecule type" value="Genomic_DNA"/>
</dbReference>
<dbReference type="PANTHER" id="PTHR14119">
    <property type="entry name" value="HYDROLASE"/>
    <property type="match status" value="1"/>
</dbReference>
<proteinExistence type="predicted"/>
<dbReference type="GO" id="GO:0016787">
    <property type="term" value="F:hydrolase activity"/>
    <property type="evidence" value="ECO:0007669"/>
    <property type="project" value="UniProtKB-KW"/>
</dbReference>
<sequence>MIEKYLINTDKTLLIIIDIQEKLIKAMDKDVAKEVIKNNLILIETAKIFDIPIILTEQYPKGLGHTIEEIKKALPLYEPIEKITFNSFLEPNFEKNLDKYKDRKKVILTGMETHVCVWQTAVDLIKRNYTVFVPKDAVCSRKKNDWETGLDLIKSAGGILTTTETLVFQILKKAGTPEFKKILELIK</sequence>
<keyword evidence="2" id="KW-0378">Hydrolase</keyword>